<dbReference type="EMBL" id="NMUH01002570">
    <property type="protein sequence ID" value="MQM00808.1"/>
    <property type="molecule type" value="Genomic_DNA"/>
</dbReference>
<dbReference type="PANTHER" id="PTHR31973:SF166">
    <property type="entry name" value="OS10G0104700 PROTEIN"/>
    <property type="match status" value="1"/>
</dbReference>
<evidence type="ECO:0000259" key="2">
    <source>
        <dbReference type="Pfam" id="PF10551"/>
    </source>
</evidence>
<feature type="compositionally biased region" description="Polar residues" evidence="1">
    <location>
        <begin position="161"/>
        <end position="174"/>
    </location>
</feature>
<dbReference type="Proteomes" id="UP000652761">
    <property type="component" value="Unassembled WGS sequence"/>
</dbReference>
<reference evidence="3" key="1">
    <citation type="submission" date="2017-07" db="EMBL/GenBank/DDBJ databases">
        <title>Taro Niue Genome Assembly and Annotation.</title>
        <authorList>
            <person name="Atibalentja N."/>
            <person name="Keating K."/>
            <person name="Fields C.J."/>
        </authorList>
    </citation>
    <scope>NUCLEOTIDE SEQUENCE</scope>
    <source>
        <strain evidence="3">Niue_2</strain>
        <tissue evidence="3">Leaf</tissue>
    </source>
</reference>
<dbReference type="Pfam" id="PF10551">
    <property type="entry name" value="MULE"/>
    <property type="match status" value="1"/>
</dbReference>
<feature type="domain" description="MULE transposase" evidence="2">
    <location>
        <begin position="346"/>
        <end position="440"/>
    </location>
</feature>
<feature type="region of interest" description="Disordered" evidence="1">
    <location>
        <begin position="145"/>
        <end position="184"/>
    </location>
</feature>
<sequence length="443" mass="50564">MENCNREEGWCRNGGVGVWGSEKSRYMQGWARWARRKDIARQISITFLCDAMEQLPARCAFGDQSFVLFIGRDMELASIHARVSDRLGISMQENMLKYLTPICGHVEHVLLDDGDVQSMFDLHKFQGTSFINLQIHAVDSRCLSTHASRQSGDPPPHDRSTSNTHGASLETTEPSHLPGSSLELFDDRGKGAEDVCPWRLHVPVVREGLEFAIKSLNNIHSCGCDIMSDGHPRTSKKWIANAMKGKLVDKPTYRESEMMRDIHRDYGISIPYHQAWWGKEVAVSSLYGDFRTSYHMLNWYSERALQSNPGSILSLEVDPKTQRFKRFFICFQASAYGFEVGFRPILFLDGTHIKQHRVQGVILAASALNGNNELFTIAYSIADSETYDNWVWFLQNLKKALLSDRRIAFLLDRGKGLKEAIPDIFPNDHHSYYFQNIMQNFND</sequence>
<dbReference type="PANTHER" id="PTHR31973">
    <property type="entry name" value="POLYPROTEIN, PUTATIVE-RELATED"/>
    <property type="match status" value="1"/>
</dbReference>
<dbReference type="AlphaFoldDB" id="A0A843W1U8"/>
<dbReference type="InterPro" id="IPR018289">
    <property type="entry name" value="MULE_transposase_dom"/>
</dbReference>
<keyword evidence="4" id="KW-1185">Reference proteome</keyword>
<gene>
    <name evidence="3" type="ORF">Taro_033548</name>
</gene>
<evidence type="ECO:0000313" key="3">
    <source>
        <dbReference type="EMBL" id="MQM00808.1"/>
    </source>
</evidence>
<proteinExistence type="predicted"/>
<accession>A0A843W1U8</accession>
<name>A0A843W1U8_COLES</name>
<protein>
    <recommendedName>
        <fullName evidence="2">MULE transposase domain-containing protein</fullName>
    </recommendedName>
</protein>
<organism evidence="3 4">
    <name type="scientific">Colocasia esculenta</name>
    <name type="common">Wild taro</name>
    <name type="synonym">Arum esculentum</name>
    <dbReference type="NCBI Taxonomy" id="4460"/>
    <lineage>
        <taxon>Eukaryota</taxon>
        <taxon>Viridiplantae</taxon>
        <taxon>Streptophyta</taxon>
        <taxon>Embryophyta</taxon>
        <taxon>Tracheophyta</taxon>
        <taxon>Spermatophyta</taxon>
        <taxon>Magnoliopsida</taxon>
        <taxon>Liliopsida</taxon>
        <taxon>Araceae</taxon>
        <taxon>Aroideae</taxon>
        <taxon>Colocasieae</taxon>
        <taxon>Colocasia</taxon>
    </lineage>
</organism>
<evidence type="ECO:0000256" key="1">
    <source>
        <dbReference type="SAM" id="MobiDB-lite"/>
    </source>
</evidence>
<evidence type="ECO:0000313" key="4">
    <source>
        <dbReference type="Proteomes" id="UP000652761"/>
    </source>
</evidence>
<comment type="caution">
    <text evidence="3">The sequence shown here is derived from an EMBL/GenBank/DDBJ whole genome shotgun (WGS) entry which is preliminary data.</text>
</comment>